<dbReference type="GO" id="GO:0008270">
    <property type="term" value="F:zinc ion binding"/>
    <property type="evidence" value="ECO:0007669"/>
    <property type="project" value="UniProtKB-KW"/>
</dbReference>
<feature type="domain" description="SWIM-type" evidence="6">
    <location>
        <begin position="229"/>
        <end position="270"/>
    </location>
</feature>
<evidence type="ECO:0000259" key="6">
    <source>
        <dbReference type="PROSITE" id="PS50966"/>
    </source>
</evidence>
<comment type="caution">
    <text evidence="7">The sequence shown here is derived from an EMBL/GenBank/DDBJ whole genome shotgun (WGS) entry which is preliminary data.</text>
</comment>
<dbReference type="PANTHER" id="PTHR31973:SF195">
    <property type="entry name" value="MUDR FAMILY TRANSPOSASE"/>
    <property type="match status" value="1"/>
</dbReference>
<dbReference type="PANTHER" id="PTHR31973">
    <property type="entry name" value="POLYPROTEIN, PUTATIVE-RELATED"/>
    <property type="match status" value="1"/>
</dbReference>
<keyword evidence="3" id="KW-0862">Zinc</keyword>
<protein>
    <recommendedName>
        <fullName evidence="6">SWIM-type domain-containing protein</fullName>
    </recommendedName>
</protein>
<reference evidence="7" key="1">
    <citation type="journal article" date="2023" name="Plant J.">
        <title>Genome sequences and population genomics provide insights into the demographic history, inbreeding, and mutation load of two 'living fossil' tree species of Dipteronia.</title>
        <authorList>
            <person name="Feng Y."/>
            <person name="Comes H.P."/>
            <person name="Chen J."/>
            <person name="Zhu S."/>
            <person name="Lu R."/>
            <person name="Zhang X."/>
            <person name="Li P."/>
            <person name="Qiu J."/>
            <person name="Olsen K.M."/>
            <person name="Qiu Y."/>
        </authorList>
    </citation>
    <scope>NUCLEOTIDE SEQUENCE</scope>
    <source>
        <strain evidence="7">KIB01</strain>
    </source>
</reference>
<feature type="region of interest" description="Disordered" evidence="5">
    <location>
        <begin position="322"/>
        <end position="341"/>
    </location>
</feature>
<gene>
    <name evidence="7" type="ORF">Ddye_012421</name>
</gene>
<dbReference type="SMART" id="SM00575">
    <property type="entry name" value="ZnF_PMZ"/>
    <property type="match status" value="1"/>
</dbReference>
<evidence type="ECO:0000256" key="1">
    <source>
        <dbReference type="ARBA" id="ARBA00022723"/>
    </source>
</evidence>
<dbReference type="EMBL" id="JANJYI010000004">
    <property type="protein sequence ID" value="KAK2652565.1"/>
    <property type="molecule type" value="Genomic_DNA"/>
</dbReference>
<sequence length="373" mass="43747">MTSRWTIPRSELYSIQPIRSKVLFEDKGDQGPMTPIYKGQLFMDKQTLKEVVSSYVLEERFKYKVRRSNHTRFAITCRKNGCEWVVTAGKLKNETYWHVKSFVKEHTCGDSGNCNIDFRRVSSYVIEELYVRKFSDPGCNLRPKDIMSEFRDERSIKLSYNKAYRSKTCVLHKTFGDLVLDMVLKQLRTVIHHPERVMFVSDQYADEHIKQRVLPSQRSEIHPIDFHRFKVDNKWNEAIIDLEQCSCSYHEWDLYELPCIHAMAVARFKGIPIKALCSDFFTTEWSTCLGIPVNLIPKPETWDISDTVCDRIVLPWVKRKLPGRPKQSRTPSAWEKGKRQTCSNCGERDTIKKMSEIVIQPQHKQTTNQSMHL</sequence>
<keyword evidence="2 4" id="KW-0863">Zinc-finger</keyword>
<dbReference type="PROSITE" id="PS50966">
    <property type="entry name" value="ZF_SWIM"/>
    <property type="match status" value="1"/>
</dbReference>
<proteinExistence type="predicted"/>
<dbReference type="Pfam" id="PF04434">
    <property type="entry name" value="SWIM"/>
    <property type="match status" value="1"/>
</dbReference>
<evidence type="ECO:0000313" key="7">
    <source>
        <dbReference type="EMBL" id="KAK2652565.1"/>
    </source>
</evidence>
<name>A0AAD9X4F5_9ROSI</name>
<evidence type="ECO:0000313" key="8">
    <source>
        <dbReference type="Proteomes" id="UP001280121"/>
    </source>
</evidence>
<evidence type="ECO:0000256" key="3">
    <source>
        <dbReference type="ARBA" id="ARBA00022833"/>
    </source>
</evidence>
<keyword evidence="8" id="KW-1185">Reference proteome</keyword>
<dbReference type="InterPro" id="IPR007527">
    <property type="entry name" value="Znf_SWIM"/>
</dbReference>
<evidence type="ECO:0000256" key="2">
    <source>
        <dbReference type="ARBA" id="ARBA00022771"/>
    </source>
</evidence>
<organism evidence="7 8">
    <name type="scientific">Dipteronia dyeriana</name>
    <dbReference type="NCBI Taxonomy" id="168575"/>
    <lineage>
        <taxon>Eukaryota</taxon>
        <taxon>Viridiplantae</taxon>
        <taxon>Streptophyta</taxon>
        <taxon>Embryophyta</taxon>
        <taxon>Tracheophyta</taxon>
        <taxon>Spermatophyta</taxon>
        <taxon>Magnoliopsida</taxon>
        <taxon>eudicotyledons</taxon>
        <taxon>Gunneridae</taxon>
        <taxon>Pentapetalae</taxon>
        <taxon>rosids</taxon>
        <taxon>malvids</taxon>
        <taxon>Sapindales</taxon>
        <taxon>Sapindaceae</taxon>
        <taxon>Hippocastanoideae</taxon>
        <taxon>Acereae</taxon>
        <taxon>Dipteronia</taxon>
    </lineage>
</organism>
<dbReference type="InterPro" id="IPR006564">
    <property type="entry name" value="Znf_PMZ"/>
</dbReference>
<dbReference type="AlphaFoldDB" id="A0AAD9X4F5"/>
<evidence type="ECO:0000256" key="5">
    <source>
        <dbReference type="SAM" id="MobiDB-lite"/>
    </source>
</evidence>
<accession>A0AAD9X4F5</accession>
<dbReference type="Proteomes" id="UP001280121">
    <property type="component" value="Unassembled WGS sequence"/>
</dbReference>
<keyword evidence="1" id="KW-0479">Metal-binding</keyword>
<evidence type="ECO:0000256" key="4">
    <source>
        <dbReference type="PROSITE-ProRule" id="PRU00325"/>
    </source>
</evidence>
<dbReference type="InterPro" id="IPR004332">
    <property type="entry name" value="Transposase_MuDR"/>
</dbReference>
<dbReference type="Pfam" id="PF03108">
    <property type="entry name" value="DBD_Tnp_Mut"/>
    <property type="match status" value="1"/>
</dbReference>